<dbReference type="InterPro" id="IPR050425">
    <property type="entry name" value="NAD(P)_dehydrat-like"/>
</dbReference>
<evidence type="ECO:0000313" key="4">
    <source>
        <dbReference type="EMBL" id="AQZ62288.1"/>
    </source>
</evidence>
<feature type="domain" description="NAD-dependent epimerase/dehydratase" evidence="3">
    <location>
        <begin position="19"/>
        <end position="258"/>
    </location>
</feature>
<keyword evidence="1" id="KW-0560">Oxidoreductase</keyword>
<dbReference type="FunFam" id="3.40.50.720:FF:000336">
    <property type="entry name" value="Aldehyde reductase"/>
    <property type="match status" value="1"/>
</dbReference>
<evidence type="ECO:0000256" key="1">
    <source>
        <dbReference type="ARBA" id="ARBA00023002"/>
    </source>
</evidence>
<gene>
    <name evidence="4" type="ORF">BKM31_13175</name>
</gene>
<proteinExistence type="inferred from homology"/>
<dbReference type="AlphaFoldDB" id="A0A1U9ZWF9"/>
<dbReference type="InterPro" id="IPR036291">
    <property type="entry name" value="NAD(P)-bd_dom_sf"/>
</dbReference>
<dbReference type="KEGG" id="noa:BKM31_13175"/>
<dbReference type="InterPro" id="IPR001509">
    <property type="entry name" value="Epimerase_deHydtase"/>
</dbReference>
<dbReference type="Proteomes" id="UP000190797">
    <property type="component" value="Chromosome"/>
</dbReference>
<evidence type="ECO:0000313" key="5">
    <source>
        <dbReference type="Proteomes" id="UP000190797"/>
    </source>
</evidence>
<dbReference type="EMBL" id="CP017717">
    <property type="protein sequence ID" value="AQZ62288.1"/>
    <property type="molecule type" value="Genomic_DNA"/>
</dbReference>
<dbReference type="GO" id="GO:0016616">
    <property type="term" value="F:oxidoreductase activity, acting on the CH-OH group of donors, NAD or NADP as acceptor"/>
    <property type="evidence" value="ECO:0007669"/>
    <property type="project" value="TreeGrafter"/>
</dbReference>
<name>A0A1U9ZWF9_9ACTN</name>
<dbReference type="OrthoDB" id="9778052at2"/>
<dbReference type="CDD" id="cd05227">
    <property type="entry name" value="AR_SDR_e"/>
    <property type="match status" value="1"/>
</dbReference>
<dbReference type="PANTHER" id="PTHR10366:SF564">
    <property type="entry name" value="STEROL-4-ALPHA-CARBOXYLATE 3-DEHYDROGENASE, DECARBOXYLATING"/>
    <property type="match status" value="1"/>
</dbReference>
<dbReference type="Gene3D" id="3.40.50.720">
    <property type="entry name" value="NAD(P)-binding Rossmann-like Domain"/>
    <property type="match status" value="1"/>
</dbReference>
<dbReference type="Pfam" id="PF01370">
    <property type="entry name" value="Epimerase"/>
    <property type="match status" value="1"/>
</dbReference>
<dbReference type="RefSeq" id="WP_080038446.1">
    <property type="nucleotide sequence ID" value="NZ_CP017717.1"/>
</dbReference>
<organism evidence="4 5">
    <name type="scientific">[Actinomadura] parvosata subsp. kistnae</name>
    <dbReference type="NCBI Taxonomy" id="1909395"/>
    <lineage>
        <taxon>Bacteria</taxon>
        <taxon>Bacillati</taxon>
        <taxon>Actinomycetota</taxon>
        <taxon>Actinomycetes</taxon>
        <taxon>Streptosporangiales</taxon>
        <taxon>Streptosporangiaceae</taxon>
        <taxon>Nonomuraea</taxon>
    </lineage>
</organism>
<keyword evidence="5" id="KW-1185">Reference proteome</keyword>
<reference evidence="5" key="1">
    <citation type="journal article" date="2017" name="Med. Chem. Commun.">
        <title>Nonomuraea sp. ATCC 55076 harbours the largest actinomycete chromosome to date and the kistamicin biosynthetic gene cluster.</title>
        <authorList>
            <person name="Nazari B."/>
            <person name="Forneris C.C."/>
            <person name="Gibson M.I."/>
            <person name="Moon K."/>
            <person name="Schramma K.R."/>
            <person name="Seyedsayamdost M.R."/>
        </authorList>
    </citation>
    <scope>NUCLEOTIDE SEQUENCE [LARGE SCALE GENOMIC DNA]</scope>
    <source>
        <strain evidence="5">ATCC 55076</strain>
    </source>
</reference>
<protein>
    <submittedName>
        <fullName evidence="4">Epimerase</fullName>
    </submittedName>
</protein>
<dbReference type="SUPFAM" id="SSF51735">
    <property type="entry name" value="NAD(P)-binding Rossmann-fold domains"/>
    <property type="match status" value="1"/>
</dbReference>
<dbReference type="PANTHER" id="PTHR10366">
    <property type="entry name" value="NAD DEPENDENT EPIMERASE/DEHYDRATASE"/>
    <property type="match status" value="1"/>
</dbReference>
<comment type="similarity">
    <text evidence="2">Belongs to the NAD(P)-dependent epimerase/dehydratase family. Dihydroflavonol-4-reductase subfamily.</text>
</comment>
<evidence type="ECO:0000259" key="3">
    <source>
        <dbReference type="Pfam" id="PF01370"/>
    </source>
</evidence>
<accession>A0A1U9ZWF9</accession>
<dbReference type="STRING" id="1909395.BKM31_13175"/>
<evidence type="ECO:0000256" key="2">
    <source>
        <dbReference type="ARBA" id="ARBA00023445"/>
    </source>
</evidence>
<sequence length="367" mass="39521">MSHSTGLQQAEGPGDGELVLVTGGNGYLGSHVISSLLRAGYRVRTTVRSLERAGQIRATAAGAGPDPGERLEVVQADLNADEGWHEAARNCTYVLHVASPFPAGQPRHEDEVIVPARDGALRVLRAARDQGVERVVMTSSFAAIGYTRKPGDEYDENDWTDPDDDLTPYIKSKTVAERAAWNFMQTQGGDLDLTVIAPTGIFGPVLNDHLAVSVAFVKAMIEGALAVVPPQYFGVADVRDVADVHVRAMTSPEAAGERFLVSSGEAISFLRIANILTEHLGERAARVPVRELTAEQLREAARTNPALREALTQLGKIPALRTDKARKLLGWQPRDVVTTIVDTAESLFRHGLIDGQPAPRPAAHDQA</sequence>